<accession>A0ABW7ZBA3</accession>
<dbReference type="InterPro" id="IPR018313">
    <property type="entry name" value="SBP_3_CS"/>
</dbReference>
<dbReference type="InterPro" id="IPR001638">
    <property type="entry name" value="Solute-binding_3/MltF_N"/>
</dbReference>
<evidence type="ECO:0000259" key="6">
    <source>
        <dbReference type="SMART" id="SM00062"/>
    </source>
</evidence>
<dbReference type="SMART" id="SM00062">
    <property type="entry name" value="PBPb"/>
    <property type="match status" value="1"/>
</dbReference>
<evidence type="ECO:0000256" key="5">
    <source>
        <dbReference type="SAM" id="SignalP"/>
    </source>
</evidence>
<dbReference type="CDD" id="cd13690">
    <property type="entry name" value="PBP2_GluB"/>
    <property type="match status" value="1"/>
</dbReference>
<feature type="domain" description="Solute-binding protein family 3/N-terminal" evidence="6">
    <location>
        <begin position="34"/>
        <end position="254"/>
    </location>
</feature>
<keyword evidence="3 5" id="KW-0732">Signal</keyword>
<dbReference type="EMBL" id="JBITGY010000019">
    <property type="protein sequence ID" value="MFI6505452.1"/>
    <property type="molecule type" value="Genomic_DNA"/>
</dbReference>
<evidence type="ECO:0000256" key="3">
    <source>
        <dbReference type="ARBA" id="ARBA00022729"/>
    </source>
</evidence>
<evidence type="ECO:0000256" key="4">
    <source>
        <dbReference type="RuleBase" id="RU003744"/>
    </source>
</evidence>
<dbReference type="RefSeq" id="WP_397091637.1">
    <property type="nucleotide sequence ID" value="NZ_JBITGY010000019.1"/>
</dbReference>
<dbReference type="PANTHER" id="PTHR35936:SF17">
    <property type="entry name" value="ARGININE-BINDING EXTRACELLULAR PROTEIN ARTP"/>
    <property type="match status" value="1"/>
</dbReference>
<dbReference type="Gene3D" id="3.40.190.10">
    <property type="entry name" value="Periplasmic binding protein-like II"/>
    <property type="match status" value="2"/>
</dbReference>
<evidence type="ECO:0000313" key="8">
    <source>
        <dbReference type="Proteomes" id="UP001612741"/>
    </source>
</evidence>
<evidence type="ECO:0000256" key="2">
    <source>
        <dbReference type="ARBA" id="ARBA00010333"/>
    </source>
</evidence>
<protein>
    <submittedName>
        <fullName evidence="7">Glutamate ABC transporter substrate-binding protein</fullName>
    </submittedName>
</protein>
<keyword evidence="8" id="KW-1185">Reference proteome</keyword>
<dbReference type="PROSITE" id="PS51257">
    <property type="entry name" value="PROKAR_LIPOPROTEIN"/>
    <property type="match status" value="1"/>
</dbReference>
<comment type="caution">
    <text evidence="7">The sequence shown here is derived from an EMBL/GenBank/DDBJ whole genome shotgun (WGS) entry which is preliminary data.</text>
</comment>
<sequence length="269" mass="28728">MRGKLLILAAALSLAVAGCGIQVGGQASILDKDELIVAVKSDQPGLGLRTGGRFEGFDVDVASYVAKYLGKKVTFVETTSEGREDKLRSGAADMVIATYSISPQRKAEVTFAGPYYVSRQDILVRKETTDIRGVRDLEGRKLCQAKGSISASRVVVGRRVMADLVPADTYGACVDMLRSRRVDAVSTGDLILAGFAARDKGAYTIVNAPFTEERYGIALRLGDVAGCEEVNRALTEMYQSGAAAGLLVRRFGSTGLRLTTSVPQFEGCE</sequence>
<evidence type="ECO:0000313" key="7">
    <source>
        <dbReference type="EMBL" id="MFI6505452.1"/>
    </source>
</evidence>
<dbReference type="Proteomes" id="UP001612741">
    <property type="component" value="Unassembled WGS sequence"/>
</dbReference>
<name>A0ABW7ZBA3_9ACTN</name>
<feature type="chain" id="PRO_5046441760" evidence="5">
    <location>
        <begin position="18"/>
        <end position="269"/>
    </location>
</feature>
<reference evidence="7 8" key="1">
    <citation type="submission" date="2024-10" db="EMBL/GenBank/DDBJ databases">
        <title>The Natural Products Discovery Center: Release of the First 8490 Sequenced Strains for Exploring Actinobacteria Biosynthetic Diversity.</title>
        <authorList>
            <person name="Kalkreuter E."/>
            <person name="Kautsar S.A."/>
            <person name="Yang D."/>
            <person name="Bader C.D."/>
            <person name="Teijaro C.N."/>
            <person name="Fluegel L."/>
            <person name="Davis C.M."/>
            <person name="Simpson J.R."/>
            <person name="Lauterbach L."/>
            <person name="Steele A.D."/>
            <person name="Gui C."/>
            <person name="Meng S."/>
            <person name="Li G."/>
            <person name="Viehrig K."/>
            <person name="Ye F."/>
            <person name="Su P."/>
            <person name="Kiefer A.F."/>
            <person name="Nichols A."/>
            <person name="Cepeda A.J."/>
            <person name="Yan W."/>
            <person name="Fan B."/>
            <person name="Jiang Y."/>
            <person name="Adhikari A."/>
            <person name="Zheng C.-J."/>
            <person name="Schuster L."/>
            <person name="Cowan T.M."/>
            <person name="Smanski M.J."/>
            <person name="Chevrette M.G."/>
            <person name="De Carvalho L.P.S."/>
            <person name="Shen B."/>
        </authorList>
    </citation>
    <scope>NUCLEOTIDE SEQUENCE [LARGE SCALE GENOMIC DNA]</scope>
    <source>
        <strain evidence="7 8">NPDC050545</strain>
    </source>
</reference>
<dbReference type="PANTHER" id="PTHR35936">
    <property type="entry name" value="MEMBRANE-BOUND LYTIC MUREIN TRANSGLYCOSYLASE F"/>
    <property type="match status" value="1"/>
</dbReference>
<feature type="signal peptide" evidence="5">
    <location>
        <begin position="1"/>
        <end position="17"/>
    </location>
</feature>
<proteinExistence type="inferred from homology"/>
<dbReference type="PROSITE" id="PS01039">
    <property type="entry name" value="SBP_BACTERIAL_3"/>
    <property type="match status" value="1"/>
</dbReference>
<organism evidence="7 8">
    <name type="scientific">Nonomuraea typhae</name>
    <dbReference type="NCBI Taxonomy" id="2603600"/>
    <lineage>
        <taxon>Bacteria</taxon>
        <taxon>Bacillati</taxon>
        <taxon>Actinomycetota</taxon>
        <taxon>Actinomycetes</taxon>
        <taxon>Streptosporangiales</taxon>
        <taxon>Streptosporangiaceae</taxon>
        <taxon>Nonomuraea</taxon>
    </lineage>
</organism>
<evidence type="ECO:0000256" key="1">
    <source>
        <dbReference type="ARBA" id="ARBA00004196"/>
    </source>
</evidence>
<dbReference type="SUPFAM" id="SSF53850">
    <property type="entry name" value="Periplasmic binding protein-like II"/>
    <property type="match status" value="1"/>
</dbReference>
<gene>
    <name evidence="7" type="ORF">ACIBG2_49285</name>
</gene>
<dbReference type="Pfam" id="PF00497">
    <property type="entry name" value="SBP_bac_3"/>
    <property type="match status" value="1"/>
</dbReference>
<comment type="similarity">
    <text evidence="2 4">Belongs to the bacterial solute-binding protein 3 family.</text>
</comment>
<comment type="subcellular location">
    <subcellularLocation>
        <location evidence="1">Cell envelope</location>
    </subcellularLocation>
</comment>